<comment type="caution">
    <text evidence="4">The sequence shown here is derived from an EMBL/GenBank/DDBJ whole genome shotgun (WGS) entry which is preliminary data.</text>
</comment>
<dbReference type="Pfam" id="PF00440">
    <property type="entry name" value="TetR_N"/>
    <property type="match status" value="1"/>
</dbReference>
<keyword evidence="1 2" id="KW-0238">DNA-binding</keyword>
<reference evidence="4 5" key="1">
    <citation type="submission" date="2019-03" db="EMBL/GenBank/DDBJ databases">
        <title>Genomic Encyclopedia of Type Strains, Phase IV (KMG-IV): sequencing the most valuable type-strain genomes for metagenomic binning, comparative biology and taxonomic classification.</title>
        <authorList>
            <person name="Goeker M."/>
        </authorList>
    </citation>
    <scope>NUCLEOTIDE SEQUENCE [LARGE SCALE GENOMIC DNA]</scope>
    <source>
        <strain evidence="4 5">DSM 45934</strain>
    </source>
</reference>
<name>A0A4V2S429_9PSEU</name>
<dbReference type="OrthoDB" id="6077212at2"/>
<dbReference type="Gene3D" id="1.10.357.10">
    <property type="entry name" value="Tetracycline Repressor, domain 2"/>
    <property type="match status" value="1"/>
</dbReference>
<evidence type="ECO:0000313" key="4">
    <source>
        <dbReference type="EMBL" id="TCO46610.1"/>
    </source>
</evidence>
<dbReference type="PRINTS" id="PR00455">
    <property type="entry name" value="HTHTETR"/>
</dbReference>
<dbReference type="Proteomes" id="UP000295680">
    <property type="component" value="Unassembled WGS sequence"/>
</dbReference>
<dbReference type="PANTHER" id="PTHR30055">
    <property type="entry name" value="HTH-TYPE TRANSCRIPTIONAL REGULATOR RUTR"/>
    <property type="match status" value="1"/>
</dbReference>
<gene>
    <name evidence="4" type="ORF">EV192_1185</name>
</gene>
<dbReference type="SUPFAM" id="SSF46689">
    <property type="entry name" value="Homeodomain-like"/>
    <property type="match status" value="1"/>
</dbReference>
<dbReference type="InterPro" id="IPR009057">
    <property type="entry name" value="Homeodomain-like_sf"/>
</dbReference>
<feature type="DNA-binding region" description="H-T-H motif" evidence="2">
    <location>
        <begin position="29"/>
        <end position="48"/>
    </location>
</feature>
<protein>
    <submittedName>
        <fullName evidence="4">TetR family transcriptional regulator</fullName>
    </submittedName>
</protein>
<evidence type="ECO:0000256" key="1">
    <source>
        <dbReference type="ARBA" id="ARBA00023125"/>
    </source>
</evidence>
<evidence type="ECO:0000313" key="5">
    <source>
        <dbReference type="Proteomes" id="UP000295680"/>
    </source>
</evidence>
<dbReference type="PROSITE" id="PS50977">
    <property type="entry name" value="HTH_TETR_2"/>
    <property type="match status" value="1"/>
</dbReference>
<dbReference type="AlphaFoldDB" id="A0A4V2S429"/>
<dbReference type="PANTHER" id="PTHR30055:SF153">
    <property type="entry name" value="HTH-TYPE TRANSCRIPTIONAL REPRESSOR RV3405C"/>
    <property type="match status" value="1"/>
</dbReference>
<dbReference type="GO" id="GO:0000976">
    <property type="term" value="F:transcription cis-regulatory region binding"/>
    <property type="evidence" value="ECO:0007669"/>
    <property type="project" value="TreeGrafter"/>
</dbReference>
<sequence length="199" mass="21746">MTGGATVIRDRILAAAEQCILEAGVGARLHARIAQRAGVSRPTVYKHIGDQDAIVQALLYRDIARMHAAAKPVLHQRGSLRDNFVETIVFVVGYARRHALLQKGLRESPESIVPWLTVYAGPIIEQGVAFVEPYVKQAIADGDFPDVNPRVVIEWCSRLVLSLITTPGTLNTDSPDALRAYVGDLLDIGLTAKSRRLES</sequence>
<keyword evidence="5" id="KW-1185">Reference proteome</keyword>
<dbReference type="EMBL" id="SLWS01000018">
    <property type="protein sequence ID" value="TCO46610.1"/>
    <property type="molecule type" value="Genomic_DNA"/>
</dbReference>
<evidence type="ECO:0000259" key="3">
    <source>
        <dbReference type="PROSITE" id="PS50977"/>
    </source>
</evidence>
<dbReference type="InterPro" id="IPR001647">
    <property type="entry name" value="HTH_TetR"/>
</dbReference>
<dbReference type="GO" id="GO:0003700">
    <property type="term" value="F:DNA-binding transcription factor activity"/>
    <property type="evidence" value="ECO:0007669"/>
    <property type="project" value="TreeGrafter"/>
</dbReference>
<feature type="domain" description="HTH tetR-type" evidence="3">
    <location>
        <begin position="6"/>
        <end position="66"/>
    </location>
</feature>
<proteinExistence type="predicted"/>
<evidence type="ECO:0000256" key="2">
    <source>
        <dbReference type="PROSITE-ProRule" id="PRU00335"/>
    </source>
</evidence>
<dbReference type="InterPro" id="IPR050109">
    <property type="entry name" value="HTH-type_TetR-like_transc_reg"/>
</dbReference>
<accession>A0A4V2S429</accession>
<dbReference type="RefSeq" id="WP_132125741.1">
    <property type="nucleotide sequence ID" value="NZ_SLWS01000018.1"/>
</dbReference>
<organism evidence="4 5">
    <name type="scientific">Actinocrispum wychmicini</name>
    <dbReference type="NCBI Taxonomy" id="1213861"/>
    <lineage>
        <taxon>Bacteria</taxon>
        <taxon>Bacillati</taxon>
        <taxon>Actinomycetota</taxon>
        <taxon>Actinomycetes</taxon>
        <taxon>Pseudonocardiales</taxon>
        <taxon>Pseudonocardiaceae</taxon>
        <taxon>Actinocrispum</taxon>
    </lineage>
</organism>